<dbReference type="PANTHER" id="PTHR13767:SF2">
    <property type="entry name" value="PSEUDOURIDYLATE SYNTHASE TRUB1"/>
    <property type="match status" value="1"/>
</dbReference>
<keyword evidence="3 5" id="KW-0819">tRNA processing</keyword>
<gene>
    <name evidence="5" type="primary">truB</name>
    <name evidence="8" type="ORF">SAMN02745671_01756</name>
</gene>
<dbReference type="GO" id="GO:0031119">
    <property type="term" value="P:tRNA pseudouridine synthesis"/>
    <property type="evidence" value="ECO:0007669"/>
    <property type="project" value="UniProtKB-UniRule"/>
</dbReference>
<comment type="catalytic activity">
    <reaction evidence="1 5">
        <text>uridine(55) in tRNA = pseudouridine(55) in tRNA</text>
        <dbReference type="Rhea" id="RHEA:42532"/>
        <dbReference type="Rhea" id="RHEA-COMP:10101"/>
        <dbReference type="Rhea" id="RHEA-COMP:10102"/>
        <dbReference type="ChEBI" id="CHEBI:65314"/>
        <dbReference type="ChEBI" id="CHEBI:65315"/>
        <dbReference type="EC" id="5.4.99.25"/>
    </reaction>
</comment>
<evidence type="ECO:0000259" key="6">
    <source>
        <dbReference type="Pfam" id="PF01509"/>
    </source>
</evidence>
<organism evidence="8 9">
    <name type="scientific">Anaerovibrio lipolyticus DSM 3074</name>
    <dbReference type="NCBI Taxonomy" id="1120997"/>
    <lineage>
        <taxon>Bacteria</taxon>
        <taxon>Bacillati</taxon>
        <taxon>Bacillota</taxon>
        <taxon>Negativicutes</taxon>
        <taxon>Selenomonadales</taxon>
        <taxon>Selenomonadaceae</taxon>
        <taxon>Anaerovibrio</taxon>
    </lineage>
</organism>
<evidence type="ECO:0000313" key="8">
    <source>
        <dbReference type="EMBL" id="SHI80915.1"/>
    </source>
</evidence>
<dbReference type="NCBIfam" id="TIGR00431">
    <property type="entry name" value="TruB"/>
    <property type="match status" value="1"/>
</dbReference>
<dbReference type="InterPro" id="IPR032819">
    <property type="entry name" value="TruB_C"/>
</dbReference>
<comment type="similarity">
    <text evidence="2 5">Belongs to the pseudouridine synthase TruB family. Type 1 subfamily.</text>
</comment>
<dbReference type="Pfam" id="PF01509">
    <property type="entry name" value="TruB_N"/>
    <property type="match status" value="1"/>
</dbReference>
<dbReference type="InterPro" id="IPR014780">
    <property type="entry name" value="tRNA_psdUridine_synth_TruB"/>
</dbReference>
<evidence type="ECO:0000256" key="5">
    <source>
        <dbReference type="HAMAP-Rule" id="MF_01080"/>
    </source>
</evidence>
<feature type="domain" description="tRNA pseudouridylate synthase B C-terminal" evidence="7">
    <location>
        <begin position="175"/>
        <end position="215"/>
    </location>
</feature>
<evidence type="ECO:0000259" key="7">
    <source>
        <dbReference type="Pfam" id="PF16198"/>
    </source>
</evidence>
<accession>A0A1M6E678</accession>
<keyword evidence="4 5" id="KW-0413">Isomerase</keyword>
<dbReference type="CDD" id="cd02573">
    <property type="entry name" value="PseudoU_synth_EcTruB"/>
    <property type="match status" value="1"/>
</dbReference>
<dbReference type="AlphaFoldDB" id="A0A1M6E678"/>
<dbReference type="SUPFAM" id="SSF55120">
    <property type="entry name" value="Pseudouridine synthase"/>
    <property type="match status" value="1"/>
</dbReference>
<dbReference type="GO" id="GO:0160148">
    <property type="term" value="F:tRNA pseudouridine(55) synthase activity"/>
    <property type="evidence" value="ECO:0007669"/>
    <property type="project" value="UniProtKB-EC"/>
</dbReference>
<dbReference type="EMBL" id="FQYW01000014">
    <property type="protein sequence ID" value="SHI80915.1"/>
    <property type="molecule type" value="Genomic_DNA"/>
</dbReference>
<dbReference type="InterPro" id="IPR002501">
    <property type="entry name" value="PsdUridine_synth_N"/>
</dbReference>
<evidence type="ECO:0000256" key="3">
    <source>
        <dbReference type="ARBA" id="ARBA00022694"/>
    </source>
</evidence>
<dbReference type="OrthoDB" id="9802309at2"/>
<dbReference type="Gene3D" id="3.30.2350.10">
    <property type="entry name" value="Pseudouridine synthase"/>
    <property type="match status" value="1"/>
</dbReference>
<comment type="function">
    <text evidence="5">Responsible for synthesis of pseudouridine from uracil-55 in the psi GC loop of transfer RNAs.</text>
</comment>
<dbReference type="InterPro" id="IPR020103">
    <property type="entry name" value="PsdUridine_synth_cat_dom_sf"/>
</dbReference>
<evidence type="ECO:0000256" key="2">
    <source>
        <dbReference type="ARBA" id="ARBA00005642"/>
    </source>
</evidence>
<dbReference type="Proteomes" id="UP000191240">
    <property type="component" value="Unassembled WGS sequence"/>
</dbReference>
<feature type="active site" description="Nucleophile" evidence="5">
    <location>
        <position position="38"/>
    </location>
</feature>
<evidence type="ECO:0000256" key="1">
    <source>
        <dbReference type="ARBA" id="ARBA00000385"/>
    </source>
</evidence>
<name>A0A1M6E678_9FIRM</name>
<dbReference type="Pfam" id="PF16198">
    <property type="entry name" value="TruB_C_2"/>
    <property type="match status" value="1"/>
</dbReference>
<sequence length="298" mass="32984">MEGFINFLKPPGMTSHDAVGLVRRVLHEKHVGHAGTLDPGAAGVLPIAVGKAARLIEYLDNVSKSYRAEMLLGVETDSGDDTGKVTEWAEDFEMPDIQKVESVFRDFTGNIAQVPPAHSAIKINGRRACDLLRQGIKVDIPSRRVEIHSLRLLEKDDTKRTLLFDVDCSKGTYIRSLCQDMGQALGIPSTMSFLVRTAVGKFQLSEAVSVEELKELGEGVLLNPEEYIGHIRRYNINPKRRNAFCNGLSSDDRSFDGGSCSQDKIILRVYAQNEFLGIGHYDRKNKTIVPDKVLAVNS</sequence>
<feature type="domain" description="Pseudouridine synthase II N-terminal" evidence="6">
    <location>
        <begin position="23"/>
        <end position="174"/>
    </location>
</feature>
<dbReference type="PANTHER" id="PTHR13767">
    <property type="entry name" value="TRNA-PSEUDOURIDINE SYNTHASE"/>
    <property type="match status" value="1"/>
</dbReference>
<dbReference type="EC" id="5.4.99.25" evidence="5"/>
<dbReference type="GO" id="GO:1990481">
    <property type="term" value="P:mRNA pseudouridine synthesis"/>
    <property type="evidence" value="ECO:0007669"/>
    <property type="project" value="TreeGrafter"/>
</dbReference>
<dbReference type="GO" id="GO:0003723">
    <property type="term" value="F:RNA binding"/>
    <property type="evidence" value="ECO:0007669"/>
    <property type="project" value="InterPro"/>
</dbReference>
<dbReference type="HAMAP" id="MF_01080">
    <property type="entry name" value="TruB_bact"/>
    <property type="match status" value="1"/>
</dbReference>
<evidence type="ECO:0000256" key="4">
    <source>
        <dbReference type="ARBA" id="ARBA00023235"/>
    </source>
</evidence>
<reference evidence="8 9" key="1">
    <citation type="submission" date="2016-11" db="EMBL/GenBank/DDBJ databases">
        <authorList>
            <person name="Jaros S."/>
            <person name="Januszkiewicz K."/>
            <person name="Wedrychowicz H."/>
        </authorList>
    </citation>
    <scope>NUCLEOTIDE SEQUENCE [LARGE SCALE GENOMIC DNA]</scope>
    <source>
        <strain evidence="8 9">DSM 3074</strain>
    </source>
</reference>
<dbReference type="RefSeq" id="WP_080325925.1">
    <property type="nucleotide sequence ID" value="NZ_FQYW01000014.1"/>
</dbReference>
<proteinExistence type="inferred from homology"/>
<protein>
    <recommendedName>
        <fullName evidence="5">tRNA pseudouridine synthase B</fullName>
        <ecNumber evidence="5">5.4.99.25</ecNumber>
    </recommendedName>
    <alternativeName>
        <fullName evidence="5">tRNA pseudouridine(55) synthase</fullName>
        <shortName evidence="5">Psi55 synthase</shortName>
    </alternativeName>
    <alternativeName>
        <fullName evidence="5">tRNA pseudouridylate synthase</fullName>
    </alternativeName>
    <alternativeName>
        <fullName evidence="5">tRNA-uridine isomerase</fullName>
    </alternativeName>
</protein>
<evidence type="ECO:0000313" key="9">
    <source>
        <dbReference type="Proteomes" id="UP000191240"/>
    </source>
</evidence>